<dbReference type="AlphaFoldDB" id="A0A8H3FP23"/>
<accession>A0A8H3FP23</accession>
<comment type="subcellular location">
    <subcellularLocation>
        <location evidence="1">Membrane</location>
        <topology evidence="1">Multi-pass membrane protein</topology>
    </subcellularLocation>
</comment>
<evidence type="ECO:0000256" key="2">
    <source>
        <dbReference type="ARBA" id="ARBA00009310"/>
    </source>
</evidence>
<evidence type="ECO:0000256" key="1">
    <source>
        <dbReference type="ARBA" id="ARBA00004141"/>
    </source>
</evidence>
<dbReference type="PANTHER" id="PTHR21347:SF0">
    <property type="entry name" value="LIPID SCRAMBLASE CLPTM1L"/>
    <property type="match status" value="1"/>
</dbReference>
<keyword evidence="5 7" id="KW-0472">Membrane</keyword>
<comment type="caution">
    <text evidence="8">The sequence shown here is derived from an EMBL/GenBank/DDBJ whole genome shotgun (WGS) entry which is preliminary data.</text>
</comment>
<dbReference type="GO" id="GO:0016020">
    <property type="term" value="C:membrane"/>
    <property type="evidence" value="ECO:0007669"/>
    <property type="project" value="UniProtKB-SubCell"/>
</dbReference>
<evidence type="ECO:0000313" key="8">
    <source>
        <dbReference type="EMBL" id="CAF9928572.1"/>
    </source>
</evidence>
<feature type="transmembrane region" description="Helical" evidence="7">
    <location>
        <begin position="386"/>
        <end position="406"/>
    </location>
</feature>
<evidence type="ECO:0008006" key="10">
    <source>
        <dbReference type="Google" id="ProtNLM"/>
    </source>
</evidence>
<evidence type="ECO:0000256" key="7">
    <source>
        <dbReference type="SAM" id="Phobius"/>
    </source>
</evidence>
<name>A0A8H3FP23_9LECA</name>
<dbReference type="Proteomes" id="UP000664169">
    <property type="component" value="Unassembled WGS sequence"/>
</dbReference>
<keyword evidence="9" id="KW-1185">Reference proteome</keyword>
<evidence type="ECO:0000313" key="9">
    <source>
        <dbReference type="Proteomes" id="UP000664169"/>
    </source>
</evidence>
<evidence type="ECO:0000256" key="4">
    <source>
        <dbReference type="ARBA" id="ARBA00022989"/>
    </source>
</evidence>
<keyword evidence="4 7" id="KW-1133">Transmembrane helix</keyword>
<dbReference type="GO" id="GO:0012505">
    <property type="term" value="C:endomembrane system"/>
    <property type="evidence" value="ECO:0007669"/>
    <property type="project" value="TreeGrafter"/>
</dbReference>
<feature type="transmembrane region" description="Helical" evidence="7">
    <location>
        <begin position="502"/>
        <end position="528"/>
    </location>
</feature>
<reference evidence="8" key="1">
    <citation type="submission" date="2021-03" db="EMBL/GenBank/DDBJ databases">
        <authorList>
            <person name="Tagirdzhanova G."/>
        </authorList>
    </citation>
    <scope>NUCLEOTIDE SEQUENCE</scope>
</reference>
<feature type="region of interest" description="Disordered" evidence="6">
    <location>
        <begin position="1"/>
        <end position="22"/>
    </location>
</feature>
<evidence type="ECO:0000256" key="5">
    <source>
        <dbReference type="ARBA" id="ARBA00023136"/>
    </source>
</evidence>
<dbReference type="InterPro" id="IPR008429">
    <property type="entry name" value="CLPTM1"/>
</dbReference>
<feature type="region of interest" description="Disordered" evidence="6">
    <location>
        <begin position="626"/>
        <end position="650"/>
    </location>
</feature>
<evidence type="ECO:0000256" key="3">
    <source>
        <dbReference type="ARBA" id="ARBA00022692"/>
    </source>
</evidence>
<comment type="similarity">
    <text evidence="2">Belongs to the CLPTM1 family.</text>
</comment>
<feature type="transmembrane region" description="Helical" evidence="7">
    <location>
        <begin position="477"/>
        <end position="496"/>
    </location>
</feature>
<dbReference type="OrthoDB" id="378564at2759"/>
<dbReference type="Pfam" id="PF05602">
    <property type="entry name" value="CLPTM1"/>
    <property type="match status" value="1"/>
</dbReference>
<proteinExistence type="inferred from homology"/>
<gene>
    <name evidence="8" type="ORF">GOMPHAMPRED_005169</name>
</gene>
<dbReference type="EMBL" id="CAJPDQ010000030">
    <property type="protein sequence ID" value="CAF9928572.1"/>
    <property type="molecule type" value="Genomic_DNA"/>
</dbReference>
<keyword evidence="3 7" id="KW-0812">Transmembrane</keyword>
<protein>
    <recommendedName>
        <fullName evidence="10">Cleft lip and palate associated transmembrane protein</fullName>
    </recommendedName>
</protein>
<evidence type="ECO:0000256" key="6">
    <source>
        <dbReference type="SAM" id="MobiDB-lite"/>
    </source>
</evidence>
<sequence length="650" mass="73275">MSQQNAATAVERRPRDSSTAGGGVQSTIYSIIRSIGIVLLVNFAASKFFGAQNPQTKIPSFEESTSTNAIIQDYARIPQNIAPLWPSNSSVDVKIYVSTSLAVPAFHHIPKDRLIADIKDYKLDNSHEKRIVSTEFPLMKEAQNNHTLWAHLYVALAGKELDPASSAYNIRDAYHFFQPLNQYLAKKKVTKTKKLLGSSESTEEEEQIPATKSAVFASYYHPNVSLSFVQNSGVIQYSKLHPAPRSFMNLEATGARDETGQNGWYYPILYVNTFWQLRSHMTELNSTVKSLPIQIDLSNMAYWKFNMLSSVDENIKSNQRAIANGASGPAGGDGSEFEEIKRVLIDTNIYLLSTTAVVTVLHMLFEMLAFKNDVSHWRTKKDNVGVSVRTILANVVMQAIIMLYLIDNSDGTSWMILFGQGMGILIEAWKITKTVDVRIRDAPAGSIVPYRITFEDKHKLSETEKKTQEYDAIAFRYLYMVAVPLLSIYTIYSVLYEEHKGWYSFIITTLVGSVYAYGFLMMVPSLYINYRLKSVAHMPGRTMTYKFLNTFIDDLFAFTIKMPTLHRLATLRDDVIFFIYIYQTYKYRVDYTRVNEFGQGGEEEEVEEKIANKPLVAPANADASVKVDDESATKASGNAAAQADTGRKRK</sequence>
<organism evidence="8 9">
    <name type="scientific">Gomphillus americanus</name>
    <dbReference type="NCBI Taxonomy" id="1940652"/>
    <lineage>
        <taxon>Eukaryota</taxon>
        <taxon>Fungi</taxon>
        <taxon>Dikarya</taxon>
        <taxon>Ascomycota</taxon>
        <taxon>Pezizomycotina</taxon>
        <taxon>Lecanoromycetes</taxon>
        <taxon>OSLEUM clade</taxon>
        <taxon>Ostropomycetidae</taxon>
        <taxon>Ostropales</taxon>
        <taxon>Graphidaceae</taxon>
        <taxon>Gomphilloideae</taxon>
        <taxon>Gomphillus</taxon>
    </lineage>
</organism>
<feature type="transmembrane region" description="Helical" evidence="7">
    <location>
        <begin position="349"/>
        <end position="365"/>
    </location>
</feature>
<dbReference type="PANTHER" id="PTHR21347">
    <property type="entry name" value="CLEFT LIP AND PALATE ASSOCIATED TRANSMEMBRANE PROTEIN-RELATED"/>
    <property type="match status" value="1"/>
</dbReference>